<name>A0A4V6HR53_9FIRM</name>
<keyword evidence="2" id="KW-1185">Reference proteome</keyword>
<reference evidence="1 2" key="1">
    <citation type="journal article" date="2019" name="Anaerobe">
        <title>Detection of Robinsoniella peoriensis in multiple bone samples of a trauma patient.</title>
        <authorList>
            <person name="Schrottner P."/>
            <person name="Hartwich K."/>
            <person name="Bunk B."/>
            <person name="Schober I."/>
            <person name="Helbig S."/>
            <person name="Rudolph W.W."/>
            <person name="Gunzer F."/>
        </authorList>
    </citation>
    <scope>NUCLEOTIDE SEQUENCE [LARGE SCALE GENOMIC DNA]</scope>
    <source>
        <strain evidence="1 2">DSM 106044</strain>
    </source>
</reference>
<evidence type="ECO:0000313" key="1">
    <source>
        <dbReference type="EMBL" id="TLC97677.1"/>
    </source>
</evidence>
<dbReference type="EMBL" id="QGQD01000112">
    <property type="protein sequence ID" value="TLC97677.1"/>
    <property type="molecule type" value="Genomic_DNA"/>
</dbReference>
<dbReference type="STRING" id="180332.GCA_000797495_05352"/>
<sequence>MIDKKDIVNLNFLKKEACTGSYQGMRYKIELVGKVLIVSIWAGPYCSDVTPDEKKQFKEFEASDQSLDQVVDWLNEEYKNQEETWKQVTY</sequence>
<dbReference type="RefSeq" id="WP_027294228.1">
    <property type="nucleotide sequence ID" value="NZ_CAUSDN010000171.1"/>
</dbReference>
<accession>A0A4V6HR53</accession>
<proteinExistence type="predicted"/>
<protein>
    <recommendedName>
        <fullName evidence="3">GNAT family acetyltransferase</fullName>
    </recommendedName>
</protein>
<comment type="caution">
    <text evidence="1">The sequence shown here is derived from an EMBL/GenBank/DDBJ whole genome shotgun (WGS) entry which is preliminary data.</text>
</comment>
<gene>
    <name evidence="1" type="ORF">DSM106044_05475</name>
</gene>
<organism evidence="1 2">
    <name type="scientific">Robinsoniella peoriensis</name>
    <dbReference type="NCBI Taxonomy" id="180332"/>
    <lineage>
        <taxon>Bacteria</taxon>
        <taxon>Bacillati</taxon>
        <taxon>Bacillota</taxon>
        <taxon>Clostridia</taxon>
        <taxon>Lachnospirales</taxon>
        <taxon>Lachnospiraceae</taxon>
        <taxon>Robinsoniella</taxon>
    </lineage>
</organism>
<dbReference type="Proteomes" id="UP000306509">
    <property type="component" value="Unassembled WGS sequence"/>
</dbReference>
<evidence type="ECO:0008006" key="3">
    <source>
        <dbReference type="Google" id="ProtNLM"/>
    </source>
</evidence>
<evidence type="ECO:0000313" key="2">
    <source>
        <dbReference type="Proteomes" id="UP000306509"/>
    </source>
</evidence>
<dbReference type="AlphaFoldDB" id="A0A4V6HR53"/>